<keyword evidence="5" id="KW-1015">Disulfide bond</keyword>
<dbReference type="PANTHER" id="PTHR10083">
    <property type="entry name" value="KUNITZ-TYPE PROTEASE INHIBITOR-RELATED"/>
    <property type="match status" value="1"/>
</dbReference>
<dbReference type="Ensembl" id="ENSMZET00005023001.1">
    <property type="protein sequence ID" value="ENSMZEP00005022258.1"/>
    <property type="gene ID" value="ENSMZEG00005016569.1"/>
</dbReference>
<feature type="domain" description="BPTI/Kunitz inhibitor" evidence="6">
    <location>
        <begin position="34"/>
        <end position="80"/>
    </location>
</feature>
<evidence type="ECO:0000256" key="1">
    <source>
        <dbReference type="ARBA" id="ARBA00004613"/>
    </source>
</evidence>
<comment type="subcellular location">
    <subcellularLocation>
        <location evidence="1">Secreted</location>
    </subcellularLocation>
</comment>
<dbReference type="Gene3D" id="4.10.410.10">
    <property type="entry name" value="Pancreatic trypsin inhibitor Kunitz domain"/>
    <property type="match status" value="1"/>
</dbReference>
<proteinExistence type="predicted"/>
<dbReference type="PANTHER" id="PTHR10083:SF381">
    <property type="entry name" value="BPTI_KUNITZ INHIBITOR DOMAIN-CONTAINING PROTEIN"/>
    <property type="match status" value="1"/>
</dbReference>
<dbReference type="PROSITE" id="PS50279">
    <property type="entry name" value="BPTI_KUNITZ_2"/>
    <property type="match status" value="1"/>
</dbReference>
<keyword evidence="8" id="KW-1185">Reference proteome</keyword>
<evidence type="ECO:0000256" key="5">
    <source>
        <dbReference type="ARBA" id="ARBA00023157"/>
    </source>
</evidence>
<dbReference type="Pfam" id="PF00014">
    <property type="entry name" value="Kunitz_BPTI"/>
    <property type="match status" value="1"/>
</dbReference>
<evidence type="ECO:0000259" key="6">
    <source>
        <dbReference type="PROSITE" id="PS50279"/>
    </source>
</evidence>
<dbReference type="CDD" id="cd22631">
    <property type="entry name" value="Kunitz_collagen_alpha6_VI-like"/>
    <property type="match status" value="1"/>
</dbReference>
<dbReference type="FunFam" id="4.10.410.10:FF:000020">
    <property type="entry name" value="Collagen, type VI, alpha 3"/>
    <property type="match status" value="1"/>
</dbReference>
<dbReference type="InterPro" id="IPR036880">
    <property type="entry name" value="Kunitz_BPTI_sf"/>
</dbReference>
<keyword evidence="3" id="KW-0646">Protease inhibitor</keyword>
<reference evidence="7" key="2">
    <citation type="submission" date="2025-08" db="UniProtKB">
        <authorList>
            <consortium name="Ensembl"/>
        </authorList>
    </citation>
    <scope>IDENTIFICATION</scope>
</reference>
<keyword evidence="2" id="KW-0964">Secreted</keyword>
<evidence type="ECO:0000313" key="7">
    <source>
        <dbReference type="Ensembl" id="ENSMZEP00005022258.1"/>
    </source>
</evidence>
<dbReference type="PRINTS" id="PR00759">
    <property type="entry name" value="BASICPTASE"/>
</dbReference>
<name>A0A3P9CIX9_9CICH</name>
<keyword evidence="4" id="KW-0722">Serine protease inhibitor</keyword>
<dbReference type="GO" id="GO:0005615">
    <property type="term" value="C:extracellular space"/>
    <property type="evidence" value="ECO:0007669"/>
    <property type="project" value="TreeGrafter"/>
</dbReference>
<organism evidence="7 8">
    <name type="scientific">Maylandia zebra</name>
    <name type="common">zebra mbuna</name>
    <dbReference type="NCBI Taxonomy" id="106582"/>
    <lineage>
        <taxon>Eukaryota</taxon>
        <taxon>Metazoa</taxon>
        <taxon>Chordata</taxon>
        <taxon>Craniata</taxon>
        <taxon>Vertebrata</taxon>
        <taxon>Euteleostomi</taxon>
        <taxon>Actinopterygii</taxon>
        <taxon>Neopterygii</taxon>
        <taxon>Teleostei</taxon>
        <taxon>Neoteleostei</taxon>
        <taxon>Acanthomorphata</taxon>
        <taxon>Ovalentaria</taxon>
        <taxon>Cichlomorphae</taxon>
        <taxon>Cichliformes</taxon>
        <taxon>Cichlidae</taxon>
        <taxon>African cichlids</taxon>
        <taxon>Pseudocrenilabrinae</taxon>
        <taxon>Haplochromini</taxon>
        <taxon>Maylandia</taxon>
        <taxon>Maylandia zebra complex</taxon>
    </lineage>
</organism>
<dbReference type="SUPFAM" id="SSF57362">
    <property type="entry name" value="BPTI-like"/>
    <property type="match status" value="1"/>
</dbReference>
<dbReference type="PROSITE" id="PS00280">
    <property type="entry name" value="BPTI_KUNITZ_1"/>
    <property type="match status" value="1"/>
</dbReference>
<dbReference type="SMART" id="SM00131">
    <property type="entry name" value="KU"/>
    <property type="match status" value="1"/>
</dbReference>
<dbReference type="AlphaFoldDB" id="A0A3P9CIX9"/>
<evidence type="ECO:0000256" key="2">
    <source>
        <dbReference type="ARBA" id="ARBA00022525"/>
    </source>
</evidence>
<protein>
    <recommendedName>
        <fullName evidence="6">BPTI/Kunitz inhibitor domain-containing protein</fullName>
    </recommendedName>
</protein>
<dbReference type="InterPro" id="IPR020901">
    <property type="entry name" value="Prtase_inh_Kunz-CS"/>
</dbReference>
<evidence type="ECO:0000256" key="4">
    <source>
        <dbReference type="ARBA" id="ARBA00022900"/>
    </source>
</evidence>
<dbReference type="GeneTree" id="ENSGT01030000235163"/>
<accession>A0A3P9CIX9</accession>
<reference evidence="7 8" key="1">
    <citation type="journal article" date="2014" name="Nature">
        <title>The genomic substrate for adaptive radiation in African cichlid fish.</title>
        <authorList>
            <person name="Brawand D."/>
            <person name="Wagner C.E."/>
            <person name="Li Y.I."/>
            <person name="Malinsky M."/>
            <person name="Keller I."/>
            <person name="Fan S."/>
            <person name="Simakov O."/>
            <person name="Ng A.Y."/>
            <person name="Lim Z.W."/>
            <person name="Bezault E."/>
            <person name="Turner-Maier J."/>
            <person name="Johnson J."/>
            <person name="Alcazar R."/>
            <person name="Noh H.J."/>
            <person name="Russell P."/>
            <person name="Aken B."/>
            <person name="Alfoldi J."/>
            <person name="Amemiya C."/>
            <person name="Azzouzi N."/>
            <person name="Baroiller J.F."/>
            <person name="Barloy-Hubler F."/>
            <person name="Berlin A."/>
            <person name="Bloomquist R."/>
            <person name="Carleton K.L."/>
            <person name="Conte M.A."/>
            <person name="D'Cotta H."/>
            <person name="Eshel O."/>
            <person name="Gaffney L."/>
            <person name="Galibert F."/>
            <person name="Gante H.F."/>
            <person name="Gnerre S."/>
            <person name="Greuter L."/>
            <person name="Guyon R."/>
            <person name="Haddad N.S."/>
            <person name="Haerty W."/>
            <person name="Harris R.M."/>
            <person name="Hofmann H.A."/>
            <person name="Hourlier T."/>
            <person name="Hulata G."/>
            <person name="Jaffe D.B."/>
            <person name="Lara M."/>
            <person name="Lee A.P."/>
            <person name="MacCallum I."/>
            <person name="Mwaiko S."/>
            <person name="Nikaido M."/>
            <person name="Nishihara H."/>
            <person name="Ozouf-Costaz C."/>
            <person name="Penman D.J."/>
            <person name="Przybylski D."/>
            <person name="Rakotomanga M."/>
            <person name="Renn S.C.P."/>
            <person name="Ribeiro F.J."/>
            <person name="Ron M."/>
            <person name="Salzburger W."/>
            <person name="Sanchez-Pulido L."/>
            <person name="Santos M.E."/>
            <person name="Searle S."/>
            <person name="Sharpe T."/>
            <person name="Swofford R."/>
            <person name="Tan F.J."/>
            <person name="Williams L."/>
            <person name="Young S."/>
            <person name="Yin S."/>
            <person name="Okada N."/>
            <person name="Kocher T.D."/>
            <person name="Miska E.A."/>
            <person name="Lander E.S."/>
            <person name="Venkatesh B."/>
            <person name="Fernald R.D."/>
            <person name="Meyer A."/>
            <person name="Ponting C.P."/>
            <person name="Streelman J.T."/>
            <person name="Lindblad-Toh K."/>
            <person name="Seehausen O."/>
            <person name="Di Palma F."/>
        </authorList>
    </citation>
    <scope>NUCLEOTIDE SEQUENCE</scope>
</reference>
<dbReference type="InterPro" id="IPR002223">
    <property type="entry name" value="Kunitz_BPTI"/>
</dbReference>
<reference evidence="7" key="3">
    <citation type="submission" date="2025-09" db="UniProtKB">
        <authorList>
            <consortium name="Ensembl"/>
        </authorList>
    </citation>
    <scope>IDENTIFICATION</scope>
</reference>
<dbReference type="GO" id="GO:0004867">
    <property type="term" value="F:serine-type endopeptidase inhibitor activity"/>
    <property type="evidence" value="ECO:0007669"/>
    <property type="project" value="UniProtKB-KW"/>
</dbReference>
<evidence type="ECO:0000256" key="3">
    <source>
        <dbReference type="ARBA" id="ARBA00022690"/>
    </source>
</evidence>
<evidence type="ECO:0000313" key="8">
    <source>
        <dbReference type="Proteomes" id="UP000265160"/>
    </source>
</evidence>
<dbReference type="Proteomes" id="UP000265160">
    <property type="component" value="LG11"/>
</dbReference>
<dbReference type="InterPro" id="IPR050098">
    <property type="entry name" value="TFPI/VKTCI-like"/>
</dbReference>
<sequence>MAPPLPEPGSAGGFFLLKGTDFASSLLSPLAGICFLGKDAGDCVNYTVRWFFDHKRSVCSRFWYSGCGGNENRFATQAECVALQCLRSSQQAQAPSLSKNELLVSAQQRRCPLCSTGTPHVSASSDRCSVRQWKLRCSELHRFLLKTVFSYNSF</sequence>